<evidence type="ECO:0000313" key="3">
    <source>
        <dbReference type="EMBL" id="KAF8731987.1"/>
    </source>
</evidence>
<dbReference type="Pfam" id="PF00646">
    <property type="entry name" value="F-box"/>
    <property type="match status" value="1"/>
</dbReference>
<protein>
    <recommendedName>
        <fullName evidence="2">F-box domain-containing protein</fullName>
    </recommendedName>
</protein>
<dbReference type="Pfam" id="PF12937">
    <property type="entry name" value="F-box-like"/>
    <property type="match status" value="2"/>
</dbReference>
<feature type="domain" description="F-box" evidence="2">
    <location>
        <begin position="607"/>
        <end position="652"/>
    </location>
</feature>
<evidence type="ECO:0000256" key="1">
    <source>
        <dbReference type="SAM" id="MobiDB-lite"/>
    </source>
</evidence>
<comment type="caution">
    <text evidence="3">The sequence shown here is derived from an EMBL/GenBank/DDBJ whole genome shotgun (WGS) entry which is preliminary data.</text>
</comment>
<organism evidence="3 4">
    <name type="scientific">Digitaria exilis</name>
    <dbReference type="NCBI Taxonomy" id="1010633"/>
    <lineage>
        <taxon>Eukaryota</taxon>
        <taxon>Viridiplantae</taxon>
        <taxon>Streptophyta</taxon>
        <taxon>Embryophyta</taxon>
        <taxon>Tracheophyta</taxon>
        <taxon>Spermatophyta</taxon>
        <taxon>Magnoliopsida</taxon>
        <taxon>Liliopsida</taxon>
        <taxon>Poales</taxon>
        <taxon>Poaceae</taxon>
        <taxon>PACMAD clade</taxon>
        <taxon>Panicoideae</taxon>
        <taxon>Panicodae</taxon>
        <taxon>Paniceae</taxon>
        <taxon>Anthephorinae</taxon>
        <taxon>Digitaria</taxon>
    </lineage>
</organism>
<dbReference type="InterPro" id="IPR050796">
    <property type="entry name" value="SCF_F-box_component"/>
</dbReference>
<dbReference type="OrthoDB" id="666248at2759"/>
<dbReference type="SMART" id="SM00256">
    <property type="entry name" value="FBOX"/>
    <property type="match status" value="3"/>
</dbReference>
<keyword evidence="4" id="KW-1185">Reference proteome</keyword>
<feature type="domain" description="F-box" evidence="2">
    <location>
        <begin position="21"/>
        <end position="66"/>
    </location>
</feature>
<dbReference type="InterPro" id="IPR001810">
    <property type="entry name" value="F-box_dom"/>
</dbReference>
<feature type="domain" description="F-box" evidence="2">
    <location>
        <begin position="1030"/>
        <end position="1075"/>
    </location>
</feature>
<dbReference type="PANTHER" id="PTHR31672:SF13">
    <property type="entry name" value="F-BOX PROTEIN CPR30-LIKE"/>
    <property type="match status" value="1"/>
</dbReference>
<dbReference type="Proteomes" id="UP000636709">
    <property type="component" value="Unassembled WGS sequence"/>
</dbReference>
<feature type="region of interest" description="Disordered" evidence="1">
    <location>
        <begin position="202"/>
        <end position="281"/>
    </location>
</feature>
<dbReference type="AlphaFoldDB" id="A0A835F944"/>
<dbReference type="PROSITE" id="PS50181">
    <property type="entry name" value="FBOX"/>
    <property type="match status" value="3"/>
</dbReference>
<feature type="region of interest" description="Disordered" evidence="1">
    <location>
        <begin position="430"/>
        <end position="484"/>
    </location>
</feature>
<dbReference type="SUPFAM" id="SSF81383">
    <property type="entry name" value="F-box domain"/>
    <property type="match status" value="3"/>
</dbReference>
<feature type="compositionally biased region" description="Basic residues" evidence="1">
    <location>
        <begin position="167"/>
        <end position="179"/>
    </location>
</feature>
<accession>A0A835F944</accession>
<feature type="region of interest" description="Disordered" evidence="1">
    <location>
        <begin position="502"/>
        <end position="534"/>
    </location>
</feature>
<evidence type="ECO:0000313" key="4">
    <source>
        <dbReference type="Proteomes" id="UP000636709"/>
    </source>
</evidence>
<dbReference type="Gene3D" id="1.20.1280.50">
    <property type="match status" value="2"/>
</dbReference>
<dbReference type="CDD" id="cd22157">
    <property type="entry name" value="F-box_AtFBW1-like"/>
    <property type="match status" value="1"/>
</dbReference>
<name>A0A835F944_9POAL</name>
<proteinExistence type="predicted"/>
<feature type="region of interest" description="Disordered" evidence="1">
    <location>
        <begin position="167"/>
        <end position="186"/>
    </location>
</feature>
<evidence type="ECO:0000259" key="2">
    <source>
        <dbReference type="PROSITE" id="PS50181"/>
    </source>
</evidence>
<dbReference type="InterPro" id="IPR036047">
    <property type="entry name" value="F-box-like_dom_sf"/>
</dbReference>
<reference evidence="3" key="1">
    <citation type="submission" date="2020-07" db="EMBL/GenBank/DDBJ databases">
        <title>Genome sequence and genetic diversity analysis of an under-domesticated orphan crop, white fonio (Digitaria exilis).</title>
        <authorList>
            <person name="Bennetzen J.L."/>
            <person name="Chen S."/>
            <person name="Ma X."/>
            <person name="Wang X."/>
            <person name="Yssel A.E.J."/>
            <person name="Chaluvadi S.R."/>
            <person name="Johnson M."/>
            <person name="Gangashetty P."/>
            <person name="Hamidou F."/>
            <person name="Sanogo M.D."/>
            <person name="Zwaenepoel A."/>
            <person name="Wallace J."/>
            <person name="Van De Peer Y."/>
            <person name="Van Deynze A."/>
        </authorList>
    </citation>
    <scope>NUCLEOTIDE SEQUENCE</scope>
    <source>
        <tissue evidence="3">Leaves</tissue>
    </source>
</reference>
<dbReference type="PANTHER" id="PTHR31672">
    <property type="entry name" value="BNACNNG10540D PROTEIN"/>
    <property type="match status" value="1"/>
</dbReference>
<gene>
    <name evidence="3" type="ORF">HU200_015937</name>
</gene>
<dbReference type="EMBL" id="JACEFO010001605">
    <property type="protein sequence ID" value="KAF8731987.1"/>
    <property type="molecule type" value="Genomic_DNA"/>
</dbReference>
<sequence length="1232" mass="135652">MESALQRNGNKRSKLHAPLAAANDGALPTDVLRDVLLCLPADEPCRLRLVCRSRRSLTTDPIFAKAHSFRHPLVVGLRYRQPGDHRDLEVLFLDPFSGGIIKRIYMVGPGECYDLSVHHWRVCITITYRLDKAYVLNTAAGSFTMLPTSCEKDIDIASTIAKIQSRRRALSLSPRKPRPPRLGGWLSRRELGTPMLRLTFSALQSNKGRNPRGVNKGRNPRGVTKSGSFTPTKALLETPTSSGIKVPHLPSSNAQQGEESSKEGETAIMGEPGVRFDDTNKRRAMTKQRCQKRTQAESWMKPAAAQKKGLDIAEVSDHPTHWTAHGIESHGAKRWRTLIADHAKMRHLPAHQAGHFRCTVKNNTDLPQAHDHSGGRRPTFRADGKCHGMEQTTLQVLAAGRQHGHHGQSSLTSSTGTVDALWHHDECASKANTGSSRGAAANHKTGGEGRVTTRRLEQSRGFRPYQIRESTRSRPGASELRAWQPRSSSTLLLDATHALHAQAPDPAGGVPDLRALSLPRRGDSSRDRRKGKGPAVALLAGPMGFRWPAQATAVQVAAAAEAGRWLGFRGARAAHAGGDASTAMESSALHRNDNKRSKLNAPLAAAAANDGALPTDVLRDVLLCLPADELCRLRLVCRSWWSLTSDPIFAKAHSSRHNPLVVGLRSNEERPGHHEVQFLDPSSGRIVKTIPLLRLCEGDQDHHLRTHHCLVYHTEGCRTGITCVINPATGSFTTDHENNCGLMWYTSVFGWVPSTGEYKALRIHHEHVYGEDEPDQCYRIARLGADGGGGNRDIGWTVMKPCPGVHVSVQARHSAVVNGVAYFLLYKDHNTLDEIAAFDLATEEWRHPLLRGPPSGYNNVSAKEEDKQKRSQQLKLNACSIAIAASPIDSYARGSALLPRSVEHHGFIRPCPIARNPTMGSSQAHTRYSLSAADDRRAAVTARILPFSTVAQAAERVGRRRRPGWLLASSPPLAYLAPGFLHGGGEMNWWKKGMEERDDMWGPHVSEMEPAFHREYANKQSKPHAPLAAAANDGALPTDVLHDVLLRLPADELCRLRLVCRSWRSLTSHPTFAKAHSSRHPLVIGLRSVAGRHGHRDDDLEVQLLDPFSGGIVKRIPLGSHRDLMSAHHCRLFISVRYLPESACVVNPAAPGCITKLPTTTSMVTEHESKTSTIYSVLGQVPSTGEYKALRIIRPRERWWRQDYDPKQTSYHIATLGGNGRHKLEGDEVMSV</sequence>